<dbReference type="Proteomes" id="UP000835052">
    <property type="component" value="Unassembled WGS sequence"/>
</dbReference>
<reference evidence="2" key="1">
    <citation type="submission" date="2020-10" db="EMBL/GenBank/DDBJ databases">
        <authorList>
            <person name="Kikuchi T."/>
        </authorList>
    </citation>
    <scope>NUCLEOTIDE SEQUENCE</scope>
    <source>
        <strain evidence="2">NKZ352</strain>
    </source>
</reference>
<comment type="caution">
    <text evidence="2">The sequence shown here is derived from an EMBL/GenBank/DDBJ whole genome shotgun (WGS) entry which is preliminary data.</text>
</comment>
<sequence length="581" mass="64232">MFTDNETNFLNFGELLVVGELQPEPTRHRYVVSFGKKLQVAEVSSEILESLCVSNLTVGTLLVARLRESQSHGFIVISKVLKLGSIFGSRIPRWTNIKFVKTHDSLACIECSALTTGCFTHAGIDFTLPCAFSDSLGILVDSNTHPNIPKSQIGRLTCVVKPILIGDSWQFGIQKIISFEQVPHSQISNLQEDEHYGLVTRVEGDAIRDLRLISSRDFPRDVRLFRNGYHSCESTHPVRRNRSSSMNSQSSPGTSSEKLVSSESHALELLGLSVIFRVKKCRGVGLGFGPIAAAAESEQSAGGIGFHVDGSFLRRAERQLTVHVQRGFVEVETICEYSGFTDHSGLPLLWSHDLEFIVDFSRVFGNKAHGLYVVNAVRFHRSHVFAKWRLARRSPVVRAIGKVRQDKASVSINLASLGIGSLIGSPEVPTELVRGMDRDAKSAVMNRRKVSFPAVRVTSPVNDFFEGNRRTMSCSTSAFDNIELFDALVVNLTGLPSGSYLNLEEPFPLCEIDEIESETEEPPALAAEELDATGDDEMWRHHESLTEWLVSDVTSAEDCVDALRELEVTPGAVSEKDQQKT</sequence>
<accession>A0A8S1HRP0</accession>
<evidence type="ECO:0000313" key="2">
    <source>
        <dbReference type="EMBL" id="CAD6197158.1"/>
    </source>
</evidence>
<evidence type="ECO:0000256" key="1">
    <source>
        <dbReference type="SAM" id="MobiDB-lite"/>
    </source>
</evidence>
<organism evidence="2 3">
    <name type="scientific">Caenorhabditis auriculariae</name>
    <dbReference type="NCBI Taxonomy" id="2777116"/>
    <lineage>
        <taxon>Eukaryota</taxon>
        <taxon>Metazoa</taxon>
        <taxon>Ecdysozoa</taxon>
        <taxon>Nematoda</taxon>
        <taxon>Chromadorea</taxon>
        <taxon>Rhabditida</taxon>
        <taxon>Rhabditina</taxon>
        <taxon>Rhabditomorpha</taxon>
        <taxon>Rhabditoidea</taxon>
        <taxon>Rhabditidae</taxon>
        <taxon>Peloderinae</taxon>
        <taxon>Caenorhabditis</taxon>
    </lineage>
</organism>
<feature type="region of interest" description="Disordered" evidence="1">
    <location>
        <begin position="235"/>
        <end position="257"/>
    </location>
</feature>
<dbReference type="OrthoDB" id="5841771at2759"/>
<gene>
    <name evidence="2" type="ORF">CAUJ_LOCUS13067</name>
</gene>
<keyword evidence="3" id="KW-1185">Reference proteome</keyword>
<protein>
    <submittedName>
        <fullName evidence="2">Uncharacterized protein</fullName>
    </submittedName>
</protein>
<dbReference type="AlphaFoldDB" id="A0A8S1HRP0"/>
<proteinExistence type="predicted"/>
<evidence type="ECO:0000313" key="3">
    <source>
        <dbReference type="Proteomes" id="UP000835052"/>
    </source>
</evidence>
<name>A0A8S1HRP0_9PELO</name>
<feature type="compositionally biased region" description="Low complexity" evidence="1">
    <location>
        <begin position="243"/>
        <end position="256"/>
    </location>
</feature>
<dbReference type="EMBL" id="CAJGYM010000086">
    <property type="protein sequence ID" value="CAD6197158.1"/>
    <property type="molecule type" value="Genomic_DNA"/>
</dbReference>